<dbReference type="Proteomes" id="UP000471751">
    <property type="component" value="Unassembled WGS sequence"/>
</dbReference>
<dbReference type="RefSeq" id="WP_163934658.1">
    <property type="nucleotide sequence ID" value="NZ_BMQU01000003.1"/>
</dbReference>
<keyword evidence="2" id="KW-1185">Reference proteome</keyword>
<reference evidence="1 2" key="1">
    <citation type="submission" date="2020-02" db="EMBL/GenBank/DDBJ databases">
        <title>Broccoli isolated Pseudomonas sp.</title>
        <authorList>
            <person name="Fujikawa T."/>
            <person name="Sawada H."/>
        </authorList>
    </citation>
    <scope>NUCLEOTIDE SEQUENCE [LARGE SCALE GENOMIC DNA]</scope>
    <source>
        <strain evidence="1 2">JCM 32154</strain>
    </source>
</reference>
<name>A0A6I5RQ65_9PSED</name>
<dbReference type="AlphaFoldDB" id="A0A6I5RQ65"/>
<accession>A0A6I5RQ65</accession>
<evidence type="ECO:0000313" key="1">
    <source>
        <dbReference type="EMBL" id="NES09736.1"/>
    </source>
</evidence>
<evidence type="ECO:0000313" key="2">
    <source>
        <dbReference type="Proteomes" id="UP000471751"/>
    </source>
</evidence>
<comment type="caution">
    <text evidence="1">The sequence shown here is derived from an EMBL/GenBank/DDBJ whole genome shotgun (WGS) entry which is preliminary data.</text>
</comment>
<dbReference type="EMBL" id="JAAHBT010000071">
    <property type="protein sequence ID" value="NES09736.1"/>
    <property type="molecule type" value="Genomic_DNA"/>
</dbReference>
<gene>
    <name evidence="1" type="ORF">G3O07_08315</name>
</gene>
<sequence>MMILLDPGSGLAVNPQDISTMRIDQVQSYEGVVLLLQIRMRTGEQLTISGHRDRPVSLLHKQLLEAK</sequence>
<protein>
    <submittedName>
        <fullName evidence="1">Uncharacterized protein</fullName>
    </submittedName>
</protein>
<organism evidence="1 2">
    <name type="scientific">Pseudomonas laurentiana</name>
    <dbReference type="NCBI Taxonomy" id="2364649"/>
    <lineage>
        <taxon>Bacteria</taxon>
        <taxon>Pseudomonadati</taxon>
        <taxon>Pseudomonadota</taxon>
        <taxon>Gammaproteobacteria</taxon>
        <taxon>Pseudomonadales</taxon>
        <taxon>Pseudomonadaceae</taxon>
        <taxon>Pseudomonas</taxon>
    </lineage>
</organism>
<proteinExistence type="predicted"/>